<feature type="active site" evidence="3">
    <location>
        <position position="120"/>
    </location>
</feature>
<dbReference type="InterPro" id="IPR006145">
    <property type="entry name" value="PsdUridine_synth_RsuA/RluA"/>
</dbReference>
<keyword evidence="7" id="KW-1185">Reference proteome</keyword>
<dbReference type="PANTHER" id="PTHR21600:SF35">
    <property type="entry name" value="PSEUDOURIDINE SYNTHASE"/>
    <property type="match status" value="1"/>
</dbReference>
<reference evidence="6 7" key="1">
    <citation type="journal article" date="2015" name="Genome Announc.">
        <title>Expanding the biotechnology potential of lactobacilli through comparative genomics of 213 strains and associated genera.</title>
        <authorList>
            <person name="Sun Z."/>
            <person name="Harris H.M."/>
            <person name="McCann A."/>
            <person name="Guo C."/>
            <person name="Argimon S."/>
            <person name="Zhang W."/>
            <person name="Yang X."/>
            <person name="Jeffery I.B."/>
            <person name="Cooney J.C."/>
            <person name="Kagawa T.F."/>
            <person name="Liu W."/>
            <person name="Song Y."/>
            <person name="Salvetti E."/>
            <person name="Wrobel A."/>
            <person name="Rasinkangas P."/>
            <person name="Parkhill J."/>
            <person name="Rea M.C."/>
            <person name="O'Sullivan O."/>
            <person name="Ritari J."/>
            <person name="Douillard F.P."/>
            <person name="Paul Ross R."/>
            <person name="Yang R."/>
            <person name="Briner A.E."/>
            <person name="Felis G.E."/>
            <person name="de Vos W.M."/>
            <person name="Barrangou R."/>
            <person name="Klaenhammer T.R."/>
            <person name="Caufield P.W."/>
            <person name="Cui Y."/>
            <person name="Zhang H."/>
            <person name="O'Toole P.W."/>
        </authorList>
    </citation>
    <scope>NUCLEOTIDE SEQUENCE [LARGE SCALE GENOMIC DNA]</scope>
    <source>
        <strain evidence="6 7">DSM 20003</strain>
    </source>
</reference>
<dbReference type="InterPro" id="IPR020103">
    <property type="entry name" value="PsdUridine_synth_cat_dom_sf"/>
</dbReference>
<dbReference type="EC" id="5.4.99.-" evidence="4"/>
<gene>
    <name evidence="6" type="ORF">FC07_GL000757</name>
</gene>
<feature type="domain" description="Pseudouridine synthase RsuA/RluA-like" evidence="5">
    <location>
        <begin position="73"/>
        <end position="218"/>
    </location>
</feature>
<comment type="similarity">
    <text evidence="2 4">Belongs to the pseudouridine synthase RluA family.</text>
</comment>
<evidence type="ECO:0000313" key="6">
    <source>
        <dbReference type="EMBL" id="KRK34192.1"/>
    </source>
</evidence>
<evidence type="ECO:0000259" key="5">
    <source>
        <dbReference type="Pfam" id="PF00849"/>
    </source>
</evidence>
<proteinExistence type="inferred from homology"/>
<dbReference type="STRING" id="1423726.FC07_GL000757"/>
<dbReference type="EMBL" id="AZDA01000093">
    <property type="protein sequence ID" value="KRK34192.1"/>
    <property type="molecule type" value="Genomic_DNA"/>
</dbReference>
<evidence type="ECO:0000256" key="2">
    <source>
        <dbReference type="ARBA" id="ARBA00010876"/>
    </source>
</evidence>
<dbReference type="Gene3D" id="3.30.2350.10">
    <property type="entry name" value="Pseudouridine synthase"/>
    <property type="match status" value="1"/>
</dbReference>
<dbReference type="GO" id="GO:0009982">
    <property type="term" value="F:pseudouridine synthase activity"/>
    <property type="evidence" value="ECO:0007669"/>
    <property type="project" value="InterPro"/>
</dbReference>
<comment type="function">
    <text evidence="4">Responsible for synthesis of pseudouridine from uracil.</text>
</comment>
<dbReference type="CDD" id="cd02869">
    <property type="entry name" value="PseudoU_synth_RluA_like"/>
    <property type="match status" value="1"/>
</dbReference>
<dbReference type="NCBIfam" id="TIGR00005">
    <property type="entry name" value="rluA_subfam"/>
    <property type="match status" value="1"/>
</dbReference>
<name>A0A0R1GJK5_9LACO</name>
<comment type="caution">
    <text evidence="6">The sequence shown here is derived from an EMBL/GenBank/DDBJ whole genome shotgun (WGS) entry which is preliminary data.</text>
</comment>
<dbReference type="InterPro" id="IPR006225">
    <property type="entry name" value="PsdUridine_synth_RluC/D"/>
</dbReference>
<evidence type="ECO:0000256" key="1">
    <source>
        <dbReference type="ARBA" id="ARBA00000073"/>
    </source>
</evidence>
<dbReference type="Pfam" id="PF00849">
    <property type="entry name" value="PseudoU_synth_2"/>
    <property type="match status" value="1"/>
</dbReference>
<dbReference type="Proteomes" id="UP000051461">
    <property type="component" value="Unassembled WGS sequence"/>
</dbReference>
<dbReference type="PANTHER" id="PTHR21600">
    <property type="entry name" value="MITOCHONDRIAL RNA PSEUDOURIDINE SYNTHASE"/>
    <property type="match status" value="1"/>
</dbReference>
<organism evidence="6 7">
    <name type="scientific">Loigolactobacillus bifermentans DSM 20003</name>
    <dbReference type="NCBI Taxonomy" id="1423726"/>
    <lineage>
        <taxon>Bacteria</taxon>
        <taxon>Bacillati</taxon>
        <taxon>Bacillota</taxon>
        <taxon>Bacilli</taxon>
        <taxon>Lactobacillales</taxon>
        <taxon>Lactobacillaceae</taxon>
        <taxon>Loigolactobacillus</taxon>
    </lineage>
</organism>
<dbReference type="GO" id="GO:0003723">
    <property type="term" value="F:RNA binding"/>
    <property type="evidence" value="ECO:0007669"/>
    <property type="project" value="InterPro"/>
</dbReference>
<protein>
    <recommendedName>
        <fullName evidence="4">Pseudouridine synthase</fullName>
        <ecNumber evidence="4">5.4.99.-</ecNumber>
    </recommendedName>
</protein>
<accession>A0A0R1GJK5</accession>
<evidence type="ECO:0000313" key="7">
    <source>
        <dbReference type="Proteomes" id="UP000051461"/>
    </source>
</evidence>
<dbReference type="AlphaFoldDB" id="A0A0R1GJK5"/>
<sequence>MKDFLAQHGVGSRYFRKLRQQGGKIWIDRQITTGPQSLHSGQQVTVQFPNEKADSAVAVSQGPIEILAETAYWLAVNKPAGLTSVPGPANRTDTVVNRVKGYLQQQGAKDLVPHLVTRLDRFTSGIVLVAKQQLGQNLFDTLALTKYYLAVVSGQLEAQHGMIDRPLAREAASYRYSVQTGGKSAQTEYWVLKQWPNAALVKVQLHTGRTHQIRAHFTSLGHPLVGDELYHGPVLNGLKRQGLHASDLLFTDPFNQQPVHITAPVPADLQAWQASKISGLDSEL</sequence>
<dbReference type="InterPro" id="IPR006224">
    <property type="entry name" value="PsdUridine_synth_RluA-like_CS"/>
</dbReference>
<comment type="catalytic activity">
    <reaction evidence="1 4">
        <text>a uridine in RNA = a pseudouridine in RNA</text>
        <dbReference type="Rhea" id="RHEA:48348"/>
        <dbReference type="Rhea" id="RHEA-COMP:12068"/>
        <dbReference type="Rhea" id="RHEA-COMP:12069"/>
        <dbReference type="ChEBI" id="CHEBI:65314"/>
        <dbReference type="ChEBI" id="CHEBI:65315"/>
    </reaction>
</comment>
<dbReference type="GO" id="GO:0140098">
    <property type="term" value="F:catalytic activity, acting on RNA"/>
    <property type="evidence" value="ECO:0007669"/>
    <property type="project" value="UniProtKB-ARBA"/>
</dbReference>
<dbReference type="PROSITE" id="PS01129">
    <property type="entry name" value="PSI_RLU"/>
    <property type="match status" value="1"/>
</dbReference>
<dbReference type="SUPFAM" id="SSF55120">
    <property type="entry name" value="Pseudouridine synthase"/>
    <property type="match status" value="1"/>
</dbReference>
<dbReference type="PATRIC" id="fig|1423726.3.peg.779"/>
<evidence type="ECO:0000256" key="4">
    <source>
        <dbReference type="RuleBase" id="RU362028"/>
    </source>
</evidence>
<dbReference type="InterPro" id="IPR050188">
    <property type="entry name" value="RluA_PseudoU_synthase"/>
</dbReference>
<keyword evidence="4" id="KW-0413">Isomerase</keyword>
<dbReference type="GO" id="GO:0000455">
    <property type="term" value="P:enzyme-directed rRNA pseudouridine synthesis"/>
    <property type="evidence" value="ECO:0007669"/>
    <property type="project" value="TreeGrafter"/>
</dbReference>
<evidence type="ECO:0000256" key="3">
    <source>
        <dbReference type="PIRSR" id="PIRSR606225-1"/>
    </source>
</evidence>